<dbReference type="Proteomes" id="UP000324222">
    <property type="component" value="Unassembled WGS sequence"/>
</dbReference>
<protein>
    <submittedName>
        <fullName evidence="1">Uncharacterized protein</fullName>
    </submittedName>
</protein>
<accession>A0A5B7J5R5</accession>
<keyword evidence="2" id="KW-1185">Reference proteome</keyword>
<organism evidence="1 2">
    <name type="scientific">Portunus trituberculatus</name>
    <name type="common">Swimming crab</name>
    <name type="synonym">Neptunus trituberculatus</name>
    <dbReference type="NCBI Taxonomy" id="210409"/>
    <lineage>
        <taxon>Eukaryota</taxon>
        <taxon>Metazoa</taxon>
        <taxon>Ecdysozoa</taxon>
        <taxon>Arthropoda</taxon>
        <taxon>Crustacea</taxon>
        <taxon>Multicrustacea</taxon>
        <taxon>Malacostraca</taxon>
        <taxon>Eumalacostraca</taxon>
        <taxon>Eucarida</taxon>
        <taxon>Decapoda</taxon>
        <taxon>Pleocyemata</taxon>
        <taxon>Brachyura</taxon>
        <taxon>Eubrachyura</taxon>
        <taxon>Portunoidea</taxon>
        <taxon>Portunidae</taxon>
        <taxon>Portuninae</taxon>
        <taxon>Portunus</taxon>
    </lineage>
</organism>
<sequence>MVLNAVCLHRALVLLLIVPLRLMPARGC</sequence>
<proteinExistence type="predicted"/>
<dbReference type="EMBL" id="VSRR010083281">
    <property type="protein sequence ID" value="MPC90115.1"/>
    <property type="molecule type" value="Genomic_DNA"/>
</dbReference>
<name>A0A5B7J5R5_PORTR</name>
<comment type="caution">
    <text evidence="1">The sequence shown here is derived from an EMBL/GenBank/DDBJ whole genome shotgun (WGS) entry which is preliminary data.</text>
</comment>
<dbReference type="AlphaFoldDB" id="A0A5B7J5R5"/>
<reference evidence="1 2" key="1">
    <citation type="submission" date="2019-05" db="EMBL/GenBank/DDBJ databases">
        <title>Another draft genome of Portunus trituberculatus and its Hox gene families provides insights of decapod evolution.</title>
        <authorList>
            <person name="Jeong J.-H."/>
            <person name="Song I."/>
            <person name="Kim S."/>
            <person name="Choi T."/>
            <person name="Kim D."/>
            <person name="Ryu S."/>
            <person name="Kim W."/>
        </authorList>
    </citation>
    <scope>NUCLEOTIDE SEQUENCE [LARGE SCALE GENOMIC DNA]</scope>
    <source>
        <tissue evidence="1">Muscle</tissue>
    </source>
</reference>
<evidence type="ECO:0000313" key="2">
    <source>
        <dbReference type="Proteomes" id="UP000324222"/>
    </source>
</evidence>
<gene>
    <name evidence="1" type="ORF">E2C01_085085</name>
</gene>
<evidence type="ECO:0000313" key="1">
    <source>
        <dbReference type="EMBL" id="MPC90115.1"/>
    </source>
</evidence>